<dbReference type="GO" id="GO:0005811">
    <property type="term" value="C:lipid droplet"/>
    <property type="evidence" value="ECO:0007669"/>
    <property type="project" value="TreeGrafter"/>
</dbReference>
<dbReference type="PANTHER" id="PTHR12286:SF5">
    <property type="entry name" value="SACCHAROPINE DEHYDROGENASE-LIKE OXIDOREDUCTASE"/>
    <property type="match status" value="1"/>
</dbReference>
<name>A0A4R0RUX6_9APHY</name>
<evidence type="ECO:0000256" key="1">
    <source>
        <dbReference type="ARBA" id="ARBA00038048"/>
    </source>
</evidence>
<evidence type="ECO:0000313" key="3">
    <source>
        <dbReference type="EMBL" id="TCD69589.1"/>
    </source>
</evidence>
<keyword evidence="4" id="KW-1185">Reference proteome</keyword>
<protein>
    <recommendedName>
        <fullName evidence="2">Saccharopine dehydrogenase NADP binding domain-containing protein</fullName>
    </recommendedName>
</protein>
<dbReference type="GO" id="GO:0009247">
    <property type="term" value="P:glycolipid biosynthetic process"/>
    <property type="evidence" value="ECO:0007669"/>
    <property type="project" value="TreeGrafter"/>
</dbReference>
<evidence type="ECO:0000259" key="2">
    <source>
        <dbReference type="Pfam" id="PF03435"/>
    </source>
</evidence>
<dbReference type="Pfam" id="PF03435">
    <property type="entry name" value="Sacchrp_dh_NADP"/>
    <property type="match status" value="1"/>
</dbReference>
<reference evidence="3 4" key="1">
    <citation type="submission" date="2018-11" db="EMBL/GenBank/DDBJ databases">
        <title>Genome assembly of Steccherinum ochraceum LE-BIN_3174, the white-rot fungus of the Steccherinaceae family (The Residual Polyporoid clade, Polyporales, Basidiomycota).</title>
        <authorList>
            <person name="Fedorova T.V."/>
            <person name="Glazunova O.A."/>
            <person name="Landesman E.O."/>
            <person name="Moiseenko K.V."/>
            <person name="Psurtseva N.V."/>
            <person name="Savinova O.S."/>
            <person name="Shakhova N.V."/>
            <person name="Tyazhelova T.V."/>
            <person name="Vasina D.V."/>
        </authorList>
    </citation>
    <scope>NUCLEOTIDE SEQUENCE [LARGE SCALE GENOMIC DNA]</scope>
    <source>
        <strain evidence="3 4">LE-BIN_3174</strain>
    </source>
</reference>
<dbReference type="GO" id="GO:0005739">
    <property type="term" value="C:mitochondrion"/>
    <property type="evidence" value="ECO:0007669"/>
    <property type="project" value="TreeGrafter"/>
</dbReference>
<dbReference type="AlphaFoldDB" id="A0A4R0RUX6"/>
<comment type="similarity">
    <text evidence="1">Belongs to the saccharopine dehydrogenase family.</text>
</comment>
<feature type="domain" description="Saccharopine dehydrogenase NADP binding" evidence="2">
    <location>
        <begin position="28"/>
        <end position="132"/>
    </location>
</feature>
<dbReference type="Gene3D" id="3.40.50.720">
    <property type="entry name" value="NAD(P)-binding Rossmann-like Domain"/>
    <property type="match status" value="1"/>
</dbReference>
<accession>A0A4R0RUX6</accession>
<dbReference type="GO" id="GO:0005886">
    <property type="term" value="C:plasma membrane"/>
    <property type="evidence" value="ECO:0007669"/>
    <property type="project" value="TreeGrafter"/>
</dbReference>
<sequence length="456" mass="51147">MLAMLPSLFMRHSIPIYPYVEGETMIDILVLGATGYMGRLITDVLQHHRERPSFSFGIAARSQRKLEQLREELKLDKSTQSFEFDVHNAQQVESVVSQAAIIINTVGPYWNWGTVVVNACVKLGRHYVDLTGEPHWIREIITNYDYIATTKRCAIIPSCGLDSLPSDITAYLANRTLKALAGPEADIDLSSSAIKLDTSISAGSLRTFVSYVEDVPRYIRARMRDQFVLSNVKGVPSPPLRMTYQLPLSNPPVFGAAFVMANSNRAIVQRSWGLHEYDMLRSLNNRTPEKRKLSYGPQFKYEEFLAVASKTTAFVYSMSLLMAAICVFLPPTRWILKQILPFIPDQTSEEHKKRGFIEVTNVTSSVATPTKPPVYVRTVTRGNGEAGYYLSSFMITECALALLLNRNELPELGREGGVLTPTTALGDVLVRRLEETGKFNFHSEVVLGAEENRKTR</sequence>
<proteinExistence type="inferred from homology"/>
<dbReference type="InterPro" id="IPR051276">
    <property type="entry name" value="Saccharopine_DH-like_oxidrdct"/>
</dbReference>
<dbReference type="InterPro" id="IPR005097">
    <property type="entry name" value="Sacchrp_dh_NADP-bd"/>
</dbReference>
<dbReference type="InterPro" id="IPR036291">
    <property type="entry name" value="NAD(P)-bd_dom_sf"/>
</dbReference>
<dbReference type="EMBL" id="RWJN01000038">
    <property type="protein sequence ID" value="TCD69589.1"/>
    <property type="molecule type" value="Genomic_DNA"/>
</dbReference>
<gene>
    <name evidence="3" type="ORF">EIP91_007011</name>
</gene>
<organism evidence="3 4">
    <name type="scientific">Steccherinum ochraceum</name>
    <dbReference type="NCBI Taxonomy" id="92696"/>
    <lineage>
        <taxon>Eukaryota</taxon>
        <taxon>Fungi</taxon>
        <taxon>Dikarya</taxon>
        <taxon>Basidiomycota</taxon>
        <taxon>Agaricomycotina</taxon>
        <taxon>Agaricomycetes</taxon>
        <taxon>Polyporales</taxon>
        <taxon>Steccherinaceae</taxon>
        <taxon>Steccherinum</taxon>
    </lineage>
</organism>
<comment type="caution">
    <text evidence="3">The sequence shown here is derived from an EMBL/GenBank/DDBJ whole genome shotgun (WGS) entry which is preliminary data.</text>
</comment>
<dbReference type="Proteomes" id="UP000292702">
    <property type="component" value="Unassembled WGS sequence"/>
</dbReference>
<dbReference type="PANTHER" id="PTHR12286">
    <property type="entry name" value="SACCHAROPINE DEHYDROGENASE-LIKE OXIDOREDUCTASE"/>
    <property type="match status" value="1"/>
</dbReference>
<evidence type="ECO:0000313" key="4">
    <source>
        <dbReference type="Proteomes" id="UP000292702"/>
    </source>
</evidence>
<dbReference type="OrthoDB" id="10268090at2759"/>
<dbReference type="SUPFAM" id="SSF51735">
    <property type="entry name" value="NAD(P)-binding Rossmann-fold domains"/>
    <property type="match status" value="1"/>
</dbReference>